<dbReference type="PANTHER" id="PTHR33507">
    <property type="entry name" value="INNER MEMBRANE PROTEIN YBBJ"/>
    <property type="match status" value="1"/>
</dbReference>
<dbReference type="InterPro" id="IPR012340">
    <property type="entry name" value="NA-bd_OB-fold"/>
</dbReference>
<keyword evidence="3 5" id="KW-1133">Transmembrane helix</keyword>
<dbReference type="Gene3D" id="2.40.50.140">
    <property type="entry name" value="Nucleic acid-binding proteins"/>
    <property type="match status" value="1"/>
</dbReference>
<evidence type="ECO:0000256" key="4">
    <source>
        <dbReference type="ARBA" id="ARBA00023136"/>
    </source>
</evidence>
<evidence type="ECO:0000256" key="5">
    <source>
        <dbReference type="SAM" id="Phobius"/>
    </source>
</evidence>
<dbReference type="InterPro" id="IPR052165">
    <property type="entry name" value="Membrane_assoc_protease"/>
</dbReference>
<dbReference type="AlphaFoldDB" id="A0A3B0YIT9"/>
<evidence type="ECO:0000259" key="6">
    <source>
        <dbReference type="Pfam" id="PF01957"/>
    </source>
</evidence>
<feature type="transmembrane region" description="Helical" evidence="5">
    <location>
        <begin position="12"/>
        <end position="45"/>
    </location>
</feature>
<comment type="subcellular location">
    <subcellularLocation>
        <location evidence="1">Membrane</location>
        <topology evidence="1">Multi-pass membrane protein</topology>
    </subcellularLocation>
</comment>
<accession>A0A3B0YIT9</accession>
<sequence length="146" mass="16351">MIETLGHWHWWTLAALLIILEVFAPGAFFLWLGVAAAAVGGVVYLYPDIDWEYQLLLFSVLSVISIVIWRKFFRSTPADTDQPHLNRRGEQYVGRVFTLDEPIADGIGKIRVDDSTWKVRGEDCSAGTRIEVTGVDGTILKVVCKA</sequence>
<feature type="domain" description="NfeD-like C-terminal" evidence="6">
    <location>
        <begin position="90"/>
        <end position="142"/>
    </location>
</feature>
<dbReference type="PANTHER" id="PTHR33507:SF3">
    <property type="entry name" value="INNER MEMBRANE PROTEIN YBBJ"/>
    <property type="match status" value="1"/>
</dbReference>
<feature type="transmembrane region" description="Helical" evidence="5">
    <location>
        <begin position="51"/>
        <end position="69"/>
    </location>
</feature>
<keyword evidence="7" id="KW-0378">Hydrolase</keyword>
<dbReference type="InterPro" id="IPR036259">
    <property type="entry name" value="MFS_trans_sf"/>
</dbReference>
<dbReference type="SUPFAM" id="SSF103473">
    <property type="entry name" value="MFS general substrate transporter"/>
    <property type="match status" value="1"/>
</dbReference>
<organism evidence="7">
    <name type="scientific">hydrothermal vent metagenome</name>
    <dbReference type="NCBI Taxonomy" id="652676"/>
    <lineage>
        <taxon>unclassified sequences</taxon>
        <taxon>metagenomes</taxon>
        <taxon>ecological metagenomes</taxon>
    </lineage>
</organism>
<evidence type="ECO:0000256" key="2">
    <source>
        <dbReference type="ARBA" id="ARBA00022692"/>
    </source>
</evidence>
<dbReference type="GO" id="GO:0005886">
    <property type="term" value="C:plasma membrane"/>
    <property type="evidence" value="ECO:0007669"/>
    <property type="project" value="TreeGrafter"/>
</dbReference>
<reference evidence="7" key="1">
    <citation type="submission" date="2018-06" db="EMBL/GenBank/DDBJ databases">
        <authorList>
            <person name="Zhirakovskaya E."/>
        </authorList>
    </citation>
    <scope>NUCLEOTIDE SEQUENCE</scope>
</reference>
<gene>
    <name evidence="7" type="ORF">MNBD_GAMMA15-1136</name>
</gene>
<name>A0A3B0YIT9_9ZZZZ</name>
<keyword evidence="7" id="KW-0645">Protease</keyword>
<dbReference type="GO" id="GO:0006508">
    <property type="term" value="P:proteolysis"/>
    <property type="evidence" value="ECO:0007669"/>
    <property type="project" value="UniProtKB-KW"/>
</dbReference>
<dbReference type="InterPro" id="IPR002810">
    <property type="entry name" value="NfeD-like_C"/>
</dbReference>
<keyword evidence="2 5" id="KW-0812">Transmembrane</keyword>
<evidence type="ECO:0000256" key="3">
    <source>
        <dbReference type="ARBA" id="ARBA00022989"/>
    </source>
</evidence>
<keyword evidence="4 5" id="KW-0472">Membrane</keyword>
<proteinExistence type="predicted"/>
<dbReference type="EMBL" id="UOFN01000028">
    <property type="protein sequence ID" value="VAW74139.1"/>
    <property type="molecule type" value="Genomic_DNA"/>
</dbReference>
<protein>
    <submittedName>
        <fullName evidence="7">Activity regulator of membrane protease YbbK</fullName>
    </submittedName>
</protein>
<dbReference type="GO" id="GO:0008233">
    <property type="term" value="F:peptidase activity"/>
    <property type="evidence" value="ECO:0007669"/>
    <property type="project" value="UniProtKB-KW"/>
</dbReference>
<evidence type="ECO:0000256" key="1">
    <source>
        <dbReference type="ARBA" id="ARBA00004141"/>
    </source>
</evidence>
<evidence type="ECO:0000313" key="7">
    <source>
        <dbReference type="EMBL" id="VAW74139.1"/>
    </source>
</evidence>
<dbReference type="Pfam" id="PF01957">
    <property type="entry name" value="NfeD"/>
    <property type="match status" value="1"/>
</dbReference>